<dbReference type="PANTHER" id="PTHR13789:SF309">
    <property type="entry name" value="PUTATIVE (AFU_ORTHOLOGUE AFUA_6G14510)-RELATED"/>
    <property type="match status" value="1"/>
</dbReference>
<dbReference type="GO" id="GO:0071949">
    <property type="term" value="F:FAD binding"/>
    <property type="evidence" value="ECO:0007669"/>
    <property type="project" value="InterPro"/>
</dbReference>
<dbReference type="InterPro" id="IPR050493">
    <property type="entry name" value="FAD-dep_Monooxygenase_BioMet"/>
</dbReference>
<evidence type="ECO:0000313" key="8">
    <source>
        <dbReference type="EMBL" id="CAF9924218.1"/>
    </source>
</evidence>
<evidence type="ECO:0000256" key="3">
    <source>
        <dbReference type="ARBA" id="ARBA00022827"/>
    </source>
</evidence>
<keyword evidence="9" id="KW-1185">Reference proteome</keyword>
<dbReference type="EMBL" id="CAJPDQ010000021">
    <property type="protein sequence ID" value="CAF9924218.1"/>
    <property type="molecule type" value="Genomic_DNA"/>
</dbReference>
<accession>A0A8H3IM99</accession>
<dbReference type="InterPro" id="IPR002938">
    <property type="entry name" value="FAD-bd"/>
</dbReference>
<feature type="domain" description="FAD-binding" evidence="7">
    <location>
        <begin position="280"/>
        <end position="364"/>
    </location>
</feature>
<dbReference type="AlphaFoldDB" id="A0A8H3IM99"/>
<name>A0A8H3IM99_9LECA</name>
<dbReference type="InterPro" id="IPR036188">
    <property type="entry name" value="FAD/NAD-bd_sf"/>
</dbReference>
<organism evidence="8 9">
    <name type="scientific">Gomphillus americanus</name>
    <dbReference type="NCBI Taxonomy" id="1940652"/>
    <lineage>
        <taxon>Eukaryota</taxon>
        <taxon>Fungi</taxon>
        <taxon>Dikarya</taxon>
        <taxon>Ascomycota</taxon>
        <taxon>Pezizomycotina</taxon>
        <taxon>Lecanoromycetes</taxon>
        <taxon>OSLEUM clade</taxon>
        <taxon>Ostropomycetidae</taxon>
        <taxon>Ostropales</taxon>
        <taxon>Graphidaceae</taxon>
        <taxon>Gomphilloideae</taxon>
        <taxon>Gomphillus</taxon>
    </lineage>
</organism>
<feature type="region of interest" description="Disordered" evidence="6">
    <location>
        <begin position="380"/>
        <end position="407"/>
    </location>
</feature>
<dbReference type="Proteomes" id="UP000664169">
    <property type="component" value="Unassembled WGS sequence"/>
</dbReference>
<dbReference type="GO" id="GO:0004497">
    <property type="term" value="F:monooxygenase activity"/>
    <property type="evidence" value="ECO:0007669"/>
    <property type="project" value="UniProtKB-KW"/>
</dbReference>
<keyword evidence="2" id="KW-0285">Flavoprotein</keyword>
<dbReference type="PRINTS" id="PR00420">
    <property type="entry name" value="RNGMNOXGNASE"/>
</dbReference>
<dbReference type="Gene3D" id="3.50.50.60">
    <property type="entry name" value="FAD/NAD(P)-binding domain"/>
    <property type="match status" value="1"/>
</dbReference>
<dbReference type="Pfam" id="PF01494">
    <property type="entry name" value="FAD_binding_3"/>
    <property type="match status" value="2"/>
</dbReference>
<protein>
    <recommendedName>
        <fullName evidence="7">FAD-binding domain-containing protein</fullName>
    </recommendedName>
</protein>
<dbReference type="PANTHER" id="PTHR13789">
    <property type="entry name" value="MONOOXYGENASE"/>
    <property type="match status" value="1"/>
</dbReference>
<proteinExistence type="inferred from homology"/>
<evidence type="ECO:0000259" key="7">
    <source>
        <dbReference type="Pfam" id="PF01494"/>
    </source>
</evidence>
<keyword evidence="4" id="KW-0560">Oxidoreductase</keyword>
<gene>
    <name evidence="8" type="ORF">GOMPHAMPRED_003555</name>
</gene>
<evidence type="ECO:0000256" key="6">
    <source>
        <dbReference type="SAM" id="MobiDB-lite"/>
    </source>
</evidence>
<comment type="similarity">
    <text evidence="1">Belongs to the paxM FAD-dependent monooxygenase family.</text>
</comment>
<dbReference type="OrthoDB" id="16820at2759"/>
<feature type="domain" description="FAD-binding" evidence="7">
    <location>
        <begin position="8"/>
        <end position="189"/>
    </location>
</feature>
<keyword evidence="5" id="KW-0503">Monooxygenase</keyword>
<evidence type="ECO:0000256" key="5">
    <source>
        <dbReference type="ARBA" id="ARBA00023033"/>
    </source>
</evidence>
<evidence type="ECO:0000313" key="9">
    <source>
        <dbReference type="Proteomes" id="UP000664169"/>
    </source>
</evidence>
<sequence length="444" mass="49776">MAPARIKLDIIVVGGGIGGMTVATFLKQDGHTVTVLEKQSEDYQNRSTGGIGLFYNSQRLWQQRGLWDRVSSVVENAPLTRIFSYNGDDIASIKSTMGQSNVHRADLLKILSEIAIEHGVDVRFNTEIKSINDTTYRPSLVLHNGDMLQADLIIGADGINSFIRTQLYPEIKPSLQPSVILLVNVPPEVMQQAENTENLWNDDSLHHIVGPTREIVSWTMRKHNPPCYHLNFCDHGYVHDSNDLYGEDSPGSPFVSRVAQMSGFRDRWHDFSDGITHILNSTTDYTRWKIAELPVMETYTSPRGGFVLLGDAAHAVQPFAGQGANMSIEDSACLAMLLGLIESKQDISIALKLYDAIRVPRLARLRQIIQINIATFGADNGPDQEKRDKAMKQHVTKNGAPMPAKDEQPTDFLEGMKWLIFYDLLSETEKAWNDYTRHSEQARL</sequence>
<evidence type="ECO:0000256" key="2">
    <source>
        <dbReference type="ARBA" id="ARBA00022630"/>
    </source>
</evidence>
<reference evidence="8" key="1">
    <citation type="submission" date="2021-03" db="EMBL/GenBank/DDBJ databases">
        <authorList>
            <person name="Tagirdzhanova G."/>
        </authorList>
    </citation>
    <scope>NUCLEOTIDE SEQUENCE</scope>
</reference>
<evidence type="ECO:0000256" key="4">
    <source>
        <dbReference type="ARBA" id="ARBA00023002"/>
    </source>
</evidence>
<evidence type="ECO:0000256" key="1">
    <source>
        <dbReference type="ARBA" id="ARBA00007992"/>
    </source>
</evidence>
<keyword evidence="3" id="KW-0274">FAD</keyword>
<dbReference type="SUPFAM" id="SSF51905">
    <property type="entry name" value="FAD/NAD(P)-binding domain"/>
    <property type="match status" value="1"/>
</dbReference>
<comment type="caution">
    <text evidence="8">The sequence shown here is derived from an EMBL/GenBank/DDBJ whole genome shotgun (WGS) entry which is preliminary data.</text>
</comment>